<protein>
    <recommendedName>
        <fullName evidence="3">Aminoglycoside phosphotransferase domain-containing protein</fullName>
    </recommendedName>
</protein>
<evidence type="ECO:0008006" key="3">
    <source>
        <dbReference type="Google" id="ProtNLM"/>
    </source>
</evidence>
<dbReference type="STRING" id="1507870.A0A1V8SQB5"/>
<dbReference type="EMBL" id="NAJO01000032">
    <property type="protein sequence ID" value="OQO01092.1"/>
    <property type="molecule type" value="Genomic_DNA"/>
</dbReference>
<organism evidence="1 2">
    <name type="scientific">Cryoendolithus antarcticus</name>
    <dbReference type="NCBI Taxonomy" id="1507870"/>
    <lineage>
        <taxon>Eukaryota</taxon>
        <taxon>Fungi</taxon>
        <taxon>Dikarya</taxon>
        <taxon>Ascomycota</taxon>
        <taxon>Pezizomycotina</taxon>
        <taxon>Dothideomycetes</taxon>
        <taxon>Dothideomycetidae</taxon>
        <taxon>Cladosporiales</taxon>
        <taxon>Cladosporiaceae</taxon>
        <taxon>Cryoendolithus</taxon>
    </lineage>
</organism>
<dbReference type="OrthoDB" id="5401170at2759"/>
<dbReference type="AlphaFoldDB" id="A0A1V8SQB5"/>
<dbReference type="InParanoid" id="A0A1V8SQB5"/>
<evidence type="ECO:0000313" key="1">
    <source>
        <dbReference type="EMBL" id="OQO01092.1"/>
    </source>
</evidence>
<dbReference type="Gene3D" id="1.10.510.10">
    <property type="entry name" value="Transferase(Phosphotransferase) domain 1"/>
    <property type="match status" value="1"/>
</dbReference>
<keyword evidence="2" id="KW-1185">Reference proteome</keyword>
<gene>
    <name evidence="1" type="ORF">B0A48_13335</name>
</gene>
<reference evidence="2" key="1">
    <citation type="submission" date="2017-03" db="EMBL/GenBank/DDBJ databases">
        <title>Genomes of endolithic fungi from Antarctica.</title>
        <authorList>
            <person name="Coleine C."/>
            <person name="Masonjones S."/>
            <person name="Stajich J.E."/>
        </authorList>
    </citation>
    <scope>NUCLEOTIDE SEQUENCE [LARGE SCALE GENOMIC DNA]</scope>
    <source>
        <strain evidence="2">CCFEE 5527</strain>
    </source>
</reference>
<comment type="caution">
    <text evidence="1">The sequence shown here is derived from an EMBL/GenBank/DDBJ whole genome shotgun (WGS) entry which is preliminary data.</text>
</comment>
<dbReference type="Proteomes" id="UP000192596">
    <property type="component" value="Unassembled WGS sequence"/>
</dbReference>
<evidence type="ECO:0000313" key="2">
    <source>
        <dbReference type="Proteomes" id="UP000192596"/>
    </source>
</evidence>
<accession>A0A1V8SQB5</accession>
<sequence>MADLSFLPSVVAFEDGLAFERLQPITDFRVNHDGHPAESRILYLCQKISPSRDEIAVLKVKVQIPDTALSVTPPARGPSDTSIAEIKALQMFSKADTPFGPHLIATKTVADPNPLLPNGYITYTVMSRLPGPSLLALGYWSMPTEKRQIIQHHFLAALKGIRTVGIEPGDKGLRNILWDEASQRCSLVDFETWSIFSGIAVDDEVEFQAWGLASRPPSPNWWAEFGIKTA</sequence>
<name>A0A1V8SQB5_9PEZI</name>
<proteinExistence type="predicted"/>